<comment type="caution">
    <text evidence="1">The sequence shown here is derived from an EMBL/GenBank/DDBJ whole genome shotgun (WGS) entry which is preliminary data.</text>
</comment>
<dbReference type="EMBL" id="MVDD01000002">
    <property type="protein sequence ID" value="PKQ65020.1"/>
    <property type="molecule type" value="Genomic_DNA"/>
</dbReference>
<gene>
    <name evidence="1" type="ORF">BZG02_04060</name>
</gene>
<dbReference type="Proteomes" id="UP000233535">
    <property type="component" value="Unassembled WGS sequence"/>
</dbReference>
<name>A0A2N3I3X3_9BACT</name>
<protein>
    <recommendedName>
        <fullName evidence="3">V-type ATP synthase subunit E</fullName>
    </recommendedName>
</protein>
<organism evidence="1 2">
    <name type="scientific">Labilibaculum filiforme</name>
    <dbReference type="NCBI Taxonomy" id="1940526"/>
    <lineage>
        <taxon>Bacteria</taxon>
        <taxon>Pseudomonadati</taxon>
        <taxon>Bacteroidota</taxon>
        <taxon>Bacteroidia</taxon>
        <taxon>Marinilabiliales</taxon>
        <taxon>Marinifilaceae</taxon>
        <taxon>Labilibaculum</taxon>
    </lineage>
</organism>
<dbReference type="OrthoDB" id="1120047at2"/>
<reference evidence="1 2" key="1">
    <citation type="journal article" date="2017" name="Front. Microbiol.">
        <title>Labilibaculum manganireducens gen. nov., sp. nov. and Labilibaculum filiforme sp. nov., Novel Bacteroidetes Isolated from Subsurface Sediments of the Baltic Sea.</title>
        <authorList>
            <person name="Vandieken V."/>
            <person name="Marshall I.P."/>
            <person name="Niemann H."/>
            <person name="Engelen B."/>
            <person name="Cypionka H."/>
        </authorList>
    </citation>
    <scope>NUCLEOTIDE SEQUENCE [LARGE SCALE GENOMIC DNA]</scope>
    <source>
        <strain evidence="1 2">59.16B</strain>
    </source>
</reference>
<evidence type="ECO:0008006" key="3">
    <source>
        <dbReference type="Google" id="ProtNLM"/>
    </source>
</evidence>
<evidence type="ECO:0000313" key="1">
    <source>
        <dbReference type="EMBL" id="PKQ65020.1"/>
    </source>
</evidence>
<accession>A0A2N3I3X3</accession>
<proteinExistence type="predicted"/>
<sequence length="201" mass="22588">MKETKENLEGIVLKLKEHGIKAGQEEKYKLVEAGKKQVEELLIKAKLESNQIIQEAKINATQMEKNAQIAIRQSSRDLIEATKIAMLDSLKSVFGKQCENLFTQKEYLQELIRVTSESILGSKTLKVSPEMLSDMEGFLLKQSLSEQIQLKPLSTSDTKIEINSSEKQGVSFVLSAKDVEDALFSLLNKDLVENITKNKES</sequence>
<evidence type="ECO:0000313" key="2">
    <source>
        <dbReference type="Proteomes" id="UP000233535"/>
    </source>
</evidence>
<dbReference type="RefSeq" id="WP_101260125.1">
    <property type="nucleotide sequence ID" value="NZ_MVDD01000002.1"/>
</dbReference>
<dbReference type="AlphaFoldDB" id="A0A2N3I3X3"/>
<keyword evidence="2" id="KW-1185">Reference proteome</keyword>